<dbReference type="EMBL" id="WPCU01000005">
    <property type="protein sequence ID" value="MVA75631.1"/>
    <property type="molecule type" value="Genomic_DNA"/>
</dbReference>
<organism evidence="2 3">
    <name type="scientific">Auraticoccus cholistanensis</name>
    <dbReference type="NCBI Taxonomy" id="2656650"/>
    <lineage>
        <taxon>Bacteria</taxon>
        <taxon>Bacillati</taxon>
        <taxon>Actinomycetota</taxon>
        <taxon>Actinomycetes</taxon>
        <taxon>Propionibacteriales</taxon>
        <taxon>Propionibacteriaceae</taxon>
        <taxon>Auraticoccus</taxon>
    </lineage>
</organism>
<evidence type="ECO:0000313" key="2">
    <source>
        <dbReference type="EMBL" id="MVA75631.1"/>
    </source>
</evidence>
<evidence type="ECO:0000256" key="1">
    <source>
        <dbReference type="SAM" id="MobiDB-lite"/>
    </source>
</evidence>
<gene>
    <name evidence="2" type="ORF">GC722_06265</name>
</gene>
<proteinExistence type="predicted"/>
<dbReference type="Proteomes" id="UP000435304">
    <property type="component" value="Unassembled WGS sequence"/>
</dbReference>
<dbReference type="AlphaFoldDB" id="A0A6A9USF9"/>
<feature type="region of interest" description="Disordered" evidence="1">
    <location>
        <begin position="121"/>
        <end position="179"/>
    </location>
</feature>
<accession>A0A6A9USF9</accession>
<name>A0A6A9USF9_9ACTN</name>
<reference evidence="2 3" key="1">
    <citation type="submission" date="2019-12" db="EMBL/GenBank/DDBJ databases">
        <title>Auraticoccus cholistani sp. nov., an actinomycete isolated from soil of Cholistan desert.</title>
        <authorList>
            <person name="Cheema M.T."/>
        </authorList>
    </citation>
    <scope>NUCLEOTIDE SEQUENCE [LARGE SCALE GENOMIC DNA]</scope>
    <source>
        <strain evidence="2 3">F435</strain>
    </source>
</reference>
<sequence length="179" mass="19599">MPRAPLPHRLRRALLGVAVALGALTLTGALLWSQAPKWGIPYARYTNDAGSPCRTTWTGYVCSPMTVADLTERTGLVLPEGTVVERAEYVSTHDFALTARLLLPEPERRPDVGEQLEELYGPCQRDQPNPLPSDWSGRCVRTSDGKRVEGQPPPTTWRVATGTPPGTEQLALDLDISSR</sequence>
<dbReference type="RefSeq" id="WP_156609125.1">
    <property type="nucleotide sequence ID" value="NZ_WPCU01000005.1"/>
</dbReference>
<comment type="caution">
    <text evidence="2">The sequence shown here is derived from an EMBL/GenBank/DDBJ whole genome shotgun (WGS) entry which is preliminary data.</text>
</comment>
<protein>
    <submittedName>
        <fullName evidence="2">Uncharacterized protein</fullName>
    </submittedName>
</protein>
<evidence type="ECO:0000313" key="3">
    <source>
        <dbReference type="Proteomes" id="UP000435304"/>
    </source>
</evidence>
<keyword evidence="3" id="KW-1185">Reference proteome</keyword>